<proteinExistence type="predicted"/>
<evidence type="ECO:0000313" key="2">
    <source>
        <dbReference type="Proteomes" id="UP001419268"/>
    </source>
</evidence>
<accession>A0AAP0F5B7</accession>
<organism evidence="1 2">
    <name type="scientific">Stephania cephalantha</name>
    <dbReference type="NCBI Taxonomy" id="152367"/>
    <lineage>
        <taxon>Eukaryota</taxon>
        <taxon>Viridiplantae</taxon>
        <taxon>Streptophyta</taxon>
        <taxon>Embryophyta</taxon>
        <taxon>Tracheophyta</taxon>
        <taxon>Spermatophyta</taxon>
        <taxon>Magnoliopsida</taxon>
        <taxon>Ranunculales</taxon>
        <taxon>Menispermaceae</taxon>
        <taxon>Menispermoideae</taxon>
        <taxon>Cissampelideae</taxon>
        <taxon>Stephania</taxon>
    </lineage>
</organism>
<reference evidence="1 2" key="1">
    <citation type="submission" date="2024-01" db="EMBL/GenBank/DDBJ databases">
        <title>Genome assemblies of Stephania.</title>
        <authorList>
            <person name="Yang L."/>
        </authorList>
    </citation>
    <scope>NUCLEOTIDE SEQUENCE [LARGE SCALE GENOMIC DNA]</scope>
    <source>
        <strain evidence="1">JXDWG</strain>
        <tissue evidence="1">Leaf</tissue>
    </source>
</reference>
<comment type="caution">
    <text evidence="1">The sequence shown here is derived from an EMBL/GenBank/DDBJ whole genome shotgun (WGS) entry which is preliminary data.</text>
</comment>
<name>A0AAP0F5B7_9MAGN</name>
<keyword evidence="2" id="KW-1185">Reference proteome</keyword>
<gene>
    <name evidence="1" type="ORF">Scep_021855</name>
</gene>
<dbReference type="EMBL" id="JBBNAG010000009">
    <property type="protein sequence ID" value="KAK9105011.1"/>
    <property type="molecule type" value="Genomic_DNA"/>
</dbReference>
<dbReference type="Proteomes" id="UP001419268">
    <property type="component" value="Unassembled WGS sequence"/>
</dbReference>
<evidence type="ECO:0000313" key="1">
    <source>
        <dbReference type="EMBL" id="KAK9105011.1"/>
    </source>
</evidence>
<protein>
    <submittedName>
        <fullName evidence="1">Uncharacterized protein</fullName>
    </submittedName>
</protein>
<dbReference type="AlphaFoldDB" id="A0AAP0F5B7"/>
<sequence length="50" mass="5854">MATSEYLPWFLRVSHPVIENLSNEDDADVTYTIVDNEVFERNRRVLDVAL</sequence>